<dbReference type="CDD" id="cd09272">
    <property type="entry name" value="RNase_HI_RT_Ty1"/>
    <property type="match status" value="1"/>
</dbReference>
<dbReference type="InterPro" id="IPR013103">
    <property type="entry name" value="RVT_2"/>
</dbReference>
<evidence type="ECO:0000313" key="4">
    <source>
        <dbReference type="EMBL" id="AII99795.1"/>
    </source>
</evidence>
<dbReference type="PANTHER" id="PTHR11439:SF498">
    <property type="entry name" value="DNAK FAMILY PROTEIN"/>
    <property type="match status" value="1"/>
</dbReference>
<name>A0A076KX75_SINAL</name>
<feature type="compositionally biased region" description="Basic and acidic residues" evidence="1">
    <location>
        <begin position="1"/>
        <end position="17"/>
    </location>
</feature>
<feature type="compositionally biased region" description="Polar residues" evidence="1">
    <location>
        <begin position="390"/>
        <end position="406"/>
    </location>
</feature>
<sequence>MSVESSEVKNTPEKSTRDVSSLPSPYILYGSDNPGAMITPVMLNGENYNQWANEMLNALQAKRKVCFINETLKKPATDDPDYDNWVAVNSMIIGWIRASIDPKIKASVTFVSEASLLWTDLKQRFSVGNKVRIHQIKAQLAACRQEGQSVLEYYGKVVHSLGRTRRLSTSANVYVVGAAKDIRKERDDDKVHQFIMGLDDSRFGSLCTSLIGMDPLPSIGEVYSKVVQEEQRLSTFTKQRTAARDFTPDQWKVLTQLIQEKSGSDKLSGPFLEDSDWNRLHTATCLWVRLAILIESQEAKTSLVREVAFVCLLDILLGKRDNKVYDMERGEFITSRDVVFREDGVSICYKICTGYHNNPGGSKRWMRTGSFTVPPVLVDLIDRGSLAGVTPTTDSPVNTASGSENLSPLADESDDIDEEVTTGAADLTDDTSGSETVNEALGRGRRHAVPSVKLKDYVTYNAEAHALSTHHAHTISVPQSSSSVQGNTLYPLTKFVCDSNFSPQQQAFLAAITAGVEPKHFKEAVGIDVWDNSMVDEIVALEGQHTWDICDLPLNKTALGSQWVYKIKYNTDGTIRRHKSRVVVMGNKQVEGEDYNETFAPVVKMTTVRMFLRLVAANQWEVFQMDVNNAFLHGDLDEEVYMKLPPGFRHSHPNKVCRLRKSLYGLKQAPRCWFKKLSDALLKFGFCQSYDDYSLFSYTRKGIQLHVLIYVDDLLISGNDRHMVQRFKDYLGKCFSMKDLGKLKYFLGIEVSRGPEGIFLSQRNICRLRKKLTGMQLNELCGFLKGSPGQGIMLSSSTDLSLTIYCDSDWSSCPSTRRSLSAFVAMLGDSPISWKTKKQDTVSHSSAEAEYRAMSDALKEVKWLRKLLHGFDIKQVSTRFFCDSKAAIYIATNPVFHERTKHVENDCHAVRDAVRDGLIILHHIRTNEQIADILTKALGRAQFTTLLSKLGVCDLHAPT</sequence>
<dbReference type="Pfam" id="PF14244">
    <property type="entry name" value="Retrotran_gag_3"/>
    <property type="match status" value="1"/>
</dbReference>
<feature type="domain" description="Reverse transcriptase Ty1/copia-type" evidence="2">
    <location>
        <begin position="545"/>
        <end position="765"/>
    </location>
</feature>
<feature type="compositionally biased region" description="Acidic residues" evidence="1">
    <location>
        <begin position="411"/>
        <end position="420"/>
    </location>
</feature>
<evidence type="ECO:0000259" key="2">
    <source>
        <dbReference type="Pfam" id="PF07727"/>
    </source>
</evidence>
<dbReference type="Pfam" id="PF07727">
    <property type="entry name" value="RVT_2"/>
    <property type="match status" value="1"/>
</dbReference>
<reference evidence="4" key="1">
    <citation type="journal article" date="2014" name="Plant Cell">
        <title>Transposable Element Insertion and Epigenetic Modification Cause the Multiallelic Variation in the Expression of FAE1 in Sinapis alba.</title>
        <authorList>
            <person name="Zeng F."/>
            <person name="Cheng B."/>
        </authorList>
    </citation>
    <scope>NUCLEOTIDE SEQUENCE</scope>
</reference>
<gene>
    <name evidence="4" type="primary">T1</name>
</gene>
<dbReference type="AlphaFoldDB" id="A0A076KX75"/>
<dbReference type="InterPro" id="IPR043502">
    <property type="entry name" value="DNA/RNA_pol_sf"/>
</dbReference>
<feature type="domain" description="Retrotransposon Copia-like N-terminal" evidence="3">
    <location>
        <begin position="30"/>
        <end position="76"/>
    </location>
</feature>
<dbReference type="SUPFAM" id="SSF56672">
    <property type="entry name" value="DNA/RNA polymerases"/>
    <property type="match status" value="1"/>
</dbReference>
<evidence type="ECO:0000256" key="1">
    <source>
        <dbReference type="SAM" id="MobiDB-lite"/>
    </source>
</evidence>
<organism evidence="4">
    <name type="scientific">Sinapis alba</name>
    <name type="common">White mustard</name>
    <name type="synonym">Brassica hirta</name>
    <dbReference type="NCBI Taxonomy" id="3728"/>
    <lineage>
        <taxon>Eukaryota</taxon>
        <taxon>Viridiplantae</taxon>
        <taxon>Streptophyta</taxon>
        <taxon>Embryophyta</taxon>
        <taxon>Tracheophyta</taxon>
        <taxon>Spermatophyta</taxon>
        <taxon>Magnoliopsida</taxon>
        <taxon>eudicotyledons</taxon>
        <taxon>Gunneridae</taxon>
        <taxon>Pentapetalae</taxon>
        <taxon>rosids</taxon>
        <taxon>malvids</taxon>
        <taxon>Brassicales</taxon>
        <taxon>Brassicaceae</taxon>
        <taxon>Brassiceae</taxon>
        <taxon>Sinapis</taxon>
    </lineage>
</organism>
<dbReference type="InterPro" id="IPR029472">
    <property type="entry name" value="Copia-like_N"/>
</dbReference>
<protein>
    <submittedName>
        <fullName evidence="4">Copia-type retrotransposon polyprotein</fullName>
    </submittedName>
</protein>
<evidence type="ECO:0000259" key="3">
    <source>
        <dbReference type="Pfam" id="PF14244"/>
    </source>
</evidence>
<feature type="region of interest" description="Disordered" evidence="1">
    <location>
        <begin position="389"/>
        <end position="445"/>
    </location>
</feature>
<feature type="region of interest" description="Disordered" evidence="1">
    <location>
        <begin position="1"/>
        <end position="20"/>
    </location>
</feature>
<dbReference type="EMBL" id="KJ817382">
    <property type="protein sequence ID" value="AII99795.1"/>
    <property type="molecule type" value="Genomic_DNA"/>
</dbReference>
<dbReference type="PANTHER" id="PTHR11439">
    <property type="entry name" value="GAG-POL-RELATED RETROTRANSPOSON"/>
    <property type="match status" value="1"/>
</dbReference>
<proteinExistence type="predicted"/>
<accession>A0A076KX75</accession>